<name>A0AAN6SWZ0_9PEZI</name>
<dbReference type="Proteomes" id="UP001305647">
    <property type="component" value="Unassembled WGS sequence"/>
</dbReference>
<comment type="caution">
    <text evidence="1">The sequence shown here is derived from an EMBL/GenBank/DDBJ whole genome shotgun (WGS) entry which is preliminary data.</text>
</comment>
<dbReference type="AlphaFoldDB" id="A0AAN6SWZ0"/>
<reference evidence="1" key="1">
    <citation type="journal article" date="2023" name="Mol. Phylogenet. Evol.">
        <title>Genome-scale phylogeny and comparative genomics of the fungal order Sordariales.</title>
        <authorList>
            <person name="Hensen N."/>
            <person name="Bonometti L."/>
            <person name="Westerberg I."/>
            <person name="Brannstrom I.O."/>
            <person name="Guillou S."/>
            <person name="Cros-Aarteil S."/>
            <person name="Calhoun S."/>
            <person name="Haridas S."/>
            <person name="Kuo A."/>
            <person name="Mondo S."/>
            <person name="Pangilinan J."/>
            <person name="Riley R."/>
            <person name="LaButti K."/>
            <person name="Andreopoulos B."/>
            <person name="Lipzen A."/>
            <person name="Chen C."/>
            <person name="Yan M."/>
            <person name="Daum C."/>
            <person name="Ng V."/>
            <person name="Clum A."/>
            <person name="Steindorff A."/>
            <person name="Ohm R.A."/>
            <person name="Martin F."/>
            <person name="Silar P."/>
            <person name="Natvig D.O."/>
            <person name="Lalanne C."/>
            <person name="Gautier V."/>
            <person name="Ament-Velasquez S.L."/>
            <person name="Kruys A."/>
            <person name="Hutchinson M.I."/>
            <person name="Powell A.J."/>
            <person name="Barry K."/>
            <person name="Miller A.N."/>
            <person name="Grigoriev I.V."/>
            <person name="Debuchy R."/>
            <person name="Gladieux P."/>
            <person name="Hiltunen Thoren M."/>
            <person name="Johannesson H."/>
        </authorList>
    </citation>
    <scope>NUCLEOTIDE SEQUENCE</scope>
    <source>
        <strain evidence="1">CBS 757.83</strain>
    </source>
</reference>
<evidence type="ECO:0000313" key="1">
    <source>
        <dbReference type="EMBL" id="KAK4096925.1"/>
    </source>
</evidence>
<proteinExistence type="predicted"/>
<gene>
    <name evidence="1" type="ORF">N658DRAFT_527412</name>
</gene>
<organism evidence="1 2">
    <name type="scientific">Parathielavia hyrcaniae</name>
    <dbReference type="NCBI Taxonomy" id="113614"/>
    <lineage>
        <taxon>Eukaryota</taxon>
        <taxon>Fungi</taxon>
        <taxon>Dikarya</taxon>
        <taxon>Ascomycota</taxon>
        <taxon>Pezizomycotina</taxon>
        <taxon>Sordariomycetes</taxon>
        <taxon>Sordariomycetidae</taxon>
        <taxon>Sordariales</taxon>
        <taxon>Chaetomiaceae</taxon>
        <taxon>Parathielavia</taxon>
    </lineage>
</organism>
<keyword evidence="2" id="KW-1185">Reference proteome</keyword>
<dbReference type="EMBL" id="MU863691">
    <property type="protein sequence ID" value="KAK4096925.1"/>
    <property type="molecule type" value="Genomic_DNA"/>
</dbReference>
<reference evidence="1" key="2">
    <citation type="submission" date="2023-05" db="EMBL/GenBank/DDBJ databases">
        <authorList>
            <consortium name="Lawrence Berkeley National Laboratory"/>
            <person name="Steindorff A."/>
            <person name="Hensen N."/>
            <person name="Bonometti L."/>
            <person name="Westerberg I."/>
            <person name="Brannstrom I.O."/>
            <person name="Guillou S."/>
            <person name="Cros-Aarteil S."/>
            <person name="Calhoun S."/>
            <person name="Haridas S."/>
            <person name="Kuo A."/>
            <person name="Mondo S."/>
            <person name="Pangilinan J."/>
            <person name="Riley R."/>
            <person name="Labutti K."/>
            <person name="Andreopoulos B."/>
            <person name="Lipzen A."/>
            <person name="Chen C."/>
            <person name="Yanf M."/>
            <person name="Daum C."/>
            <person name="Ng V."/>
            <person name="Clum A."/>
            <person name="Ohm R."/>
            <person name="Martin F."/>
            <person name="Silar P."/>
            <person name="Natvig D."/>
            <person name="Lalanne C."/>
            <person name="Gautier V."/>
            <person name="Ament-Velasquez S.L."/>
            <person name="Kruys A."/>
            <person name="Hutchinson M.I."/>
            <person name="Powell A.J."/>
            <person name="Barry K."/>
            <person name="Miller A.N."/>
            <person name="Grigoriev I.V."/>
            <person name="Debuchy R."/>
            <person name="Gladieux P."/>
            <person name="Thoren M.H."/>
            <person name="Johannesson H."/>
        </authorList>
    </citation>
    <scope>NUCLEOTIDE SEQUENCE</scope>
    <source>
        <strain evidence="1">CBS 757.83</strain>
    </source>
</reference>
<protein>
    <submittedName>
        <fullName evidence="1">Uncharacterized protein</fullName>
    </submittedName>
</protein>
<sequence>MTGNRRPQIQLTKMAFGTFVTRLVAAAATLRVTSAAVVLQQDRSLLRWKGPVWSDRPDVVIDVVDVDELWDKVLGVNPGWVMQIANPGQGTKLDDGFRLCGADSGIATGNSDEVSRILTRLGALKGTWQIDAGRCHRLGCGEKTGVYWCNDNAWSIRTTGLALYIKGCHIRDGCCHGSDGSLFGGDPMSGVEAFADDHPEAANSRVAVGYGSCSDNINTVPLIYGYPGELGVCSGTHHTVKRSSGDDSGSGSSTATASLITQSFTFDPNSSATPTVSAALPCSPDSAIVCFNAVLWGLCNHGAAIPQLVAEGTTCRDGKIVKRNANFAAF</sequence>
<accession>A0AAN6SWZ0</accession>
<evidence type="ECO:0000313" key="2">
    <source>
        <dbReference type="Proteomes" id="UP001305647"/>
    </source>
</evidence>